<dbReference type="Pfam" id="PF02263">
    <property type="entry name" value="GBP"/>
    <property type="match status" value="1"/>
</dbReference>
<proteinExistence type="inferred from homology"/>
<accession>A0A8T3CTT4</accession>
<comment type="similarity">
    <text evidence="6">Belongs to the TRAFAC class dynamin-like GTPase superfamily. GB1/RHD3 GTPase family.</text>
</comment>
<organism evidence="9 10">
    <name type="scientific">Albula goreensis</name>
    <dbReference type="NCBI Taxonomy" id="1534307"/>
    <lineage>
        <taxon>Eukaryota</taxon>
        <taxon>Metazoa</taxon>
        <taxon>Chordata</taxon>
        <taxon>Craniata</taxon>
        <taxon>Vertebrata</taxon>
        <taxon>Euteleostomi</taxon>
        <taxon>Actinopterygii</taxon>
        <taxon>Neopterygii</taxon>
        <taxon>Teleostei</taxon>
        <taxon>Albuliformes</taxon>
        <taxon>Albulidae</taxon>
        <taxon>Albula</taxon>
    </lineage>
</organism>
<dbReference type="CDD" id="cd01851">
    <property type="entry name" value="GBP"/>
    <property type="match status" value="1"/>
</dbReference>
<comment type="caution">
    <text evidence="9">The sequence shown here is derived from an EMBL/GenBank/DDBJ whole genome shotgun (WGS) entry which is preliminary data.</text>
</comment>
<keyword evidence="1" id="KW-0399">Innate immunity</keyword>
<dbReference type="InterPro" id="IPR030386">
    <property type="entry name" value="G_GB1_RHD3_dom"/>
</dbReference>
<dbReference type="InterPro" id="IPR037684">
    <property type="entry name" value="GBP_C"/>
</dbReference>
<dbReference type="FunFam" id="3.40.50.300:FF:000422">
    <property type="entry name" value="Guanylate-binding protein 1"/>
    <property type="match status" value="1"/>
</dbReference>
<evidence type="ECO:0000313" key="10">
    <source>
        <dbReference type="Proteomes" id="UP000829720"/>
    </source>
</evidence>
<sequence length="603" mass="69423">MEGPVCLIENTRFGGLQVNQEALDILSSIRQPVVVVSIVGMYRTGKSYLMNRLAGKRSGFSLGSTIQSETKGIWMWCVPHPRKNDHTLVLLDTEGLGDVEKGDEKNDTWIFALAVLLSSTLVYNSMRTIDNQALMSLHYVTQLTEHIKVKAYKEGDDSSEFIRFFPSFVWTVRDFTLDLEMNGKKITADEYLENSLKLRKGEAPQVAESNAPRNFIRMFFTARKCFVFDQPAKKRNLNKLETLSDAELDADFVKQGSEFCNYIYNDSKEKTIAGRVSVTGSMLGNLAAAYVEAIRSGSVPCLENAVLALSKIENSTAVEQSHALYRQLLGQRVKLHTETQEELSRVHEGCLREALEFFMKRSFKDENQVYQTQLMEFIEKEYDGKCSENAVQSQTHCTALLQQLWSKLHHESFMRPGGYTVYRIQMDSLIQTYKFTPGKGIKAEHALKDFISSKEDTCKKILLADKALTEQQRRLKEEQLRADRERYEAQLAKGELKIMTQKTVDLNQALKENARQLQKKFEEERKAMTEENNRVIEQRLKEQKALLEEGFQEKAMMMMQEIKEIASEAAMMQRENYMMMVLMDMRLMKINERLQDRDNCIIL</sequence>
<evidence type="ECO:0000259" key="8">
    <source>
        <dbReference type="PROSITE" id="PS51715"/>
    </source>
</evidence>
<evidence type="ECO:0000256" key="2">
    <source>
        <dbReference type="ARBA" id="ARBA00022741"/>
    </source>
</evidence>
<dbReference type="InterPro" id="IPR003191">
    <property type="entry name" value="Guanylate-bd/ATL_C"/>
</dbReference>
<evidence type="ECO:0000256" key="6">
    <source>
        <dbReference type="PROSITE-ProRule" id="PRU01052"/>
    </source>
</evidence>
<keyword evidence="7" id="KW-0175">Coiled coil</keyword>
<gene>
    <name evidence="9" type="ORF">AGOR_G00189720</name>
</gene>
<evidence type="ECO:0000256" key="4">
    <source>
        <dbReference type="ARBA" id="ARBA00022859"/>
    </source>
</evidence>
<keyword evidence="5" id="KW-0342">GTP-binding</keyword>
<dbReference type="AlphaFoldDB" id="A0A8T3CTT4"/>
<dbReference type="FunFam" id="1.20.1000.10:FF:000001">
    <property type="entry name" value="Guanylate binding protein 1"/>
    <property type="match status" value="1"/>
</dbReference>
<dbReference type="Proteomes" id="UP000829720">
    <property type="component" value="Unassembled WGS sequence"/>
</dbReference>
<dbReference type="CDD" id="cd16269">
    <property type="entry name" value="GBP_C"/>
    <property type="match status" value="1"/>
</dbReference>
<feature type="domain" description="GB1/RHD3-type G" evidence="8">
    <location>
        <begin position="30"/>
        <end position="268"/>
    </location>
</feature>
<evidence type="ECO:0000256" key="7">
    <source>
        <dbReference type="SAM" id="Coils"/>
    </source>
</evidence>
<dbReference type="PROSITE" id="PS51715">
    <property type="entry name" value="G_GB1_RHD3"/>
    <property type="match status" value="1"/>
</dbReference>
<keyword evidence="3" id="KW-0378">Hydrolase</keyword>
<evidence type="ECO:0000256" key="3">
    <source>
        <dbReference type="ARBA" id="ARBA00022801"/>
    </source>
</evidence>
<dbReference type="InterPro" id="IPR036543">
    <property type="entry name" value="Guanylate-bd_C_sf"/>
</dbReference>
<dbReference type="InterPro" id="IPR027417">
    <property type="entry name" value="P-loop_NTPase"/>
</dbReference>
<reference evidence="9" key="1">
    <citation type="submission" date="2021-01" db="EMBL/GenBank/DDBJ databases">
        <authorList>
            <person name="Zahm M."/>
            <person name="Roques C."/>
            <person name="Cabau C."/>
            <person name="Klopp C."/>
            <person name="Donnadieu C."/>
            <person name="Jouanno E."/>
            <person name="Lampietro C."/>
            <person name="Louis A."/>
            <person name="Herpin A."/>
            <person name="Echchiki A."/>
            <person name="Berthelot C."/>
            <person name="Parey E."/>
            <person name="Roest-Crollius H."/>
            <person name="Braasch I."/>
            <person name="Postlethwait J."/>
            <person name="Bobe J."/>
            <person name="Montfort J."/>
            <person name="Bouchez O."/>
            <person name="Begum T."/>
            <person name="Mejri S."/>
            <person name="Adams A."/>
            <person name="Chen W.-J."/>
            <person name="Guiguen Y."/>
        </authorList>
    </citation>
    <scope>NUCLEOTIDE SEQUENCE</scope>
    <source>
        <tissue evidence="9">Blood</tissue>
    </source>
</reference>
<dbReference type="GO" id="GO:0003924">
    <property type="term" value="F:GTPase activity"/>
    <property type="evidence" value="ECO:0007669"/>
    <property type="project" value="InterPro"/>
</dbReference>
<dbReference type="SUPFAM" id="SSF52540">
    <property type="entry name" value="P-loop containing nucleoside triphosphate hydrolases"/>
    <property type="match status" value="1"/>
</dbReference>
<dbReference type="OrthoDB" id="2135133at2759"/>
<protein>
    <recommendedName>
        <fullName evidence="8">GB1/RHD3-type G domain-containing protein</fullName>
    </recommendedName>
</protein>
<dbReference type="Gene3D" id="1.20.1000.10">
    <property type="entry name" value="Guanylate-binding protein, C-terminal domain"/>
    <property type="match status" value="1"/>
</dbReference>
<keyword evidence="10" id="KW-1185">Reference proteome</keyword>
<dbReference type="EMBL" id="JAERUA010000018">
    <property type="protein sequence ID" value="KAI1887381.1"/>
    <property type="molecule type" value="Genomic_DNA"/>
</dbReference>
<dbReference type="GO" id="GO:0045087">
    <property type="term" value="P:innate immune response"/>
    <property type="evidence" value="ECO:0007669"/>
    <property type="project" value="UniProtKB-KW"/>
</dbReference>
<feature type="coiled-coil region" evidence="7">
    <location>
        <begin position="468"/>
        <end position="546"/>
    </location>
</feature>
<dbReference type="GO" id="GO:0005525">
    <property type="term" value="F:GTP binding"/>
    <property type="evidence" value="ECO:0007669"/>
    <property type="project" value="UniProtKB-KW"/>
</dbReference>
<dbReference type="SUPFAM" id="SSF48340">
    <property type="entry name" value="Interferon-induced guanylate-binding protein 1 (GBP1), C-terminal domain"/>
    <property type="match status" value="1"/>
</dbReference>
<keyword evidence="2" id="KW-0547">Nucleotide-binding</keyword>
<dbReference type="InterPro" id="IPR015894">
    <property type="entry name" value="Guanylate-bd_N"/>
</dbReference>
<evidence type="ECO:0000313" key="9">
    <source>
        <dbReference type="EMBL" id="KAI1887381.1"/>
    </source>
</evidence>
<keyword evidence="4" id="KW-0391">Immunity</keyword>
<dbReference type="Pfam" id="PF02841">
    <property type="entry name" value="GBP_C"/>
    <property type="match status" value="1"/>
</dbReference>
<name>A0A8T3CTT4_9TELE</name>
<evidence type="ECO:0000256" key="1">
    <source>
        <dbReference type="ARBA" id="ARBA00022588"/>
    </source>
</evidence>
<evidence type="ECO:0000256" key="5">
    <source>
        <dbReference type="ARBA" id="ARBA00023134"/>
    </source>
</evidence>
<dbReference type="PANTHER" id="PTHR10751">
    <property type="entry name" value="GUANYLATE BINDING PROTEIN"/>
    <property type="match status" value="1"/>
</dbReference>
<dbReference type="Gene3D" id="3.40.50.300">
    <property type="entry name" value="P-loop containing nucleotide triphosphate hydrolases"/>
    <property type="match status" value="1"/>
</dbReference>